<dbReference type="GO" id="GO:0005524">
    <property type="term" value="F:ATP binding"/>
    <property type="evidence" value="ECO:0007669"/>
    <property type="project" value="UniProtKB-UniRule"/>
</dbReference>
<feature type="region of interest" description="Disordered" evidence="7">
    <location>
        <begin position="386"/>
        <end position="472"/>
    </location>
</feature>
<dbReference type="RefSeq" id="XP_026192145.1">
    <property type="nucleotide sequence ID" value="XM_026336360.1"/>
</dbReference>
<gene>
    <name evidence="10" type="primary">LOC34620220</name>
</gene>
<name>A0A6P6RYG2_9EIME</name>
<dbReference type="PRINTS" id="PR00380">
    <property type="entry name" value="KINESINHEAVY"/>
</dbReference>
<evidence type="ECO:0000256" key="4">
    <source>
        <dbReference type="ARBA" id="ARBA00022840"/>
    </source>
</evidence>
<dbReference type="GO" id="GO:0008017">
    <property type="term" value="F:microtubule binding"/>
    <property type="evidence" value="ECO:0007669"/>
    <property type="project" value="InterPro"/>
</dbReference>
<proteinExistence type="inferred from homology"/>
<feature type="compositionally biased region" description="Polar residues" evidence="7">
    <location>
        <begin position="398"/>
        <end position="407"/>
    </location>
</feature>
<evidence type="ECO:0000256" key="1">
    <source>
        <dbReference type="ARBA" id="ARBA00004496"/>
    </source>
</evidence>
<dbReference type="GO" id="GO:0007018">
    <property type="term" value="P:microtubule-based movement"/>
    <property type="evidence" value="ECO:0007669"/>
    <property type="project" value="InterPro"/>
</dbReference>
<dbReference type="CDD" id="cd00106">
    <property type="entry name" value="KISc"/>
    <property type="match status" value="1"/>
</dbReference>
<evidence type="ECO:0000256" key="7">
    <source>
        <dbReference type="SAM" id="MobiDB-lite"/>
    </source>
</evidence>
<organism evidence="9 10">
    <name type="scientific">Cyclospora cayetanensis</name>
    <dbReference type="NCBI Taxonomy" id="88456"/>
    <lineage>
        <taxon>Eukaryota</taxon>
        <taxon>Sar</taxon>
        <taxon>Alveolata</taxon>
        <taxon>Apicomplexa</taxon>
        <taxon>Conoidasida</taxon>
        <taxon>Coccidia</taxon>
        <taxon>Eucoccidiorida</taxon>
        <taxon>Eimeriorina</taxon>
        <taxon>Eimeriidae</taxon>
        <taxon>Cyclospora</taxon>
    </lineage>
</organism>
<feature type="domain" description="Kinesin motor" evidence="8">
    <location>
        <begin position="1"/>
        <end position="252"/>
    </location>
</feature>
<dbReference type="OrthoDB" id="348411at2759"/>
<dbReference type="GO" id="GO:0051231">
    <property type="term" value="P:spindle elongation"/>
    <property type="evidence" value="ECO:0007669"/>
    <property type="project" value="TreeGrafter"/>
</dbReference>
<comment type="similarity">
    <text evidence="6">Belongs to the TRAFAC class myosin-kinesin ATPase superfamily. Kinesin family.</text>
</comment>
<dbReference type="PANTHER" id="PTHR47969">
    <property type="entry name" value="CHROMOSOME-ASSOCIATED KINESIN KIF4A-RELATED"/>
    <property type="match status" value="1"/>
</dbReference>
<protein>
    <submittedName>
        <fullName evidence="10">Kinesin-like protein KIF9</fullName>
    </submittedName>
</protein>
<dbReference type="InterPro" id="IPR036961">
    <property type="entry name" value="Kinesin_motor_dom_sf"/>
</dbReference>
<dbReference type="Gene3D" id="3.40.850.10">
    <property type="entry name" value="Kinesin motor domain"/>
    <property type="match status" value="1"/>
</dbReference>
<dbReference type="PANTHER" id="PTHR47969:SF15">
    <property type="entry name" value="CHROMOSOME-ASSOCIATED KINESIN KIF4A-RELATED"/>
    <property type="match status" value="1"/>
</dbReference>
<dbReference type="GO" id="GO:0005875">
    <property type="term" value="C:microtubule associated complex"/>
    <property type="evidence" value="ECO:0007669"/>
    <property type="project" value="TreeGrafter"/>
</dbReference>
<keyword evidence="9" id="KW-1185">Reference proteome</keyword>
<dbReference type="SMART" id="SM00129">
    <property type="entry name" value="KISc"/>
    <property type="match status" value="1"/>
</dbReference>
<dbReference type="InterPro" id="IPR027417">
    <property type="entry name" value="P-loop_NTPase"/>
</dbReference>
<keyword evidence="3 6" id="KW-0547">Nucleotide-binding</keyword>
<accession>A0A6P6RYG2</accession>
<sequence>MAYGQTGAGKTYTMCGSLRSFDLRGIIPRSISSLFSLLEEQTGIEFSLCVSYCEIYSELIFDLLAEGGLEGQTGTELQIQEDSRGGLSVRGLSQRPCGSVSEALNYFYLGSSLRSVSSHGINSQSSRSHCIFTVYIQCKSTVNTAEATKISKLHFVDLAGCERPKKTQTEGVLLKESAFINKSLSFLEMVVVALGEKGREHIPYRSTRLTHLLKDTIGGNSNTCLIANIWPEKEHLEETLSTLRFSLRMMRVANKAVVNLAVDPLDVVKRLEKEVARLKQELQISNALLGKPPQSFEAPSPEEIEEMRKEATLFLNGEQEAIPFSSLRKMEELLHVIRSIFQETTAAIRREASYSGSVAASVPHSENSVGHQGALELAGNSKAVGATAPAKSVKEQSKASQQGSPQGAPSLAPKPVQSELQSTKLNSAGAFHSEVGYEDPSVGGHSLGIDPDQSEICHTQKAKETRQPTCSE</sequence>
<dbReference type="AlphaFoldDB" id="A0A6P6RYG2"/>
<keyword evidence="6" id="KW-0505">Motor protein</keyword>
<dbReference type="PROSITE" id="PS50067">
    <property type="entry name" value="KINESIN_MOTOR_2"/>
    <property type="match status" value="1"/>
</dbReference>
<evidence type="ECO:0000313" key="9">
    <source>
        <dbReference type="Proteomes" id="UP000515125"/>
    </source>
</evidence>
<keyword evidence="5" id="KW-0175">Coiled coil</keyword>
<dbReference type="GO" id="GO:0007052">
    <property type="term" value="P:mitotic spindle organization"/>
    <property type="evidence" value="ECO:0007669"/>
    <property type="project" value="TreeGrafter"/>
</dbReference>
<dbReference type="GeneID" id="34620220"/>
<keyword evidence="4 6" id="KW-0067">ATP-binding</keyword>
<dbReference type="GO" id="GO:0005737">
    <property type="term" value="C:cytoplasm"/>
    <property type="evidence" value="ECO:0007669"/>
    <property type="project" value="UniProtKB-SubCell"/>
</dbReference>
<feature type="binding site" evidence="6">
    <location>
        <begin position="4"/>
        <end position="11"/>
    </location>
    <ligand>
        <name>ATP</name>
        <dbReference type="ChEBI" id="CHEBI:30616"/>
    </ligand>
</feature>
<dbReference type="SUPFAM" id="SSF52540">
    <property type="entry name" value="P-loop containing nucleoside triphosphate hydrolases"/>
    <property type="match status" value="1"/>
</dbReference>
<evidence type="ECO:0000259" key="8">
    <source>
        <dbReference type="PROSITE" id="PS50067"/>
    </source>
</evidence>
<dbReference type="Proteomes" id="UP000515125">
    <property type="component" value="Unplaced"/>
</dbReference>
<evidence type="ECO:0000256" key="2">
    <source>
        <dbReference type="ARBA" id="ARBA00022490"/>
    </source>
</evidence>
<dbReference type="InterPro" id="IPR001752">
    <property type="entry name" value="Kinesin_motor_dom"/>
</dbReference>
<keyword evidence="2" id="KW-0963">Cytoplasm</keyword>
<dbReference type="InterPro" id="IPR027640">
    <property type="entry name" value="Kinesin-like_fam"/>
</dbReference>
<evidence type="ECO:0000256" key="6">
    <source>
        <dbReference type="PROSITE-ProRule" id="PRU00283"/>
    </source>
</evidence>
<evidence type="ECO:0000256" key="3">
    <source>
        <dbReference type="ARBA" id="ARBA00022741"/>
    </source>
</evidence>
<reference evidence="10" key="1">
    <citation type="submission" date="2025-08" db="UniProtKB">
        <authorList>
            <consortium name="RefSeq"/>
        </authorList>
    </citation>
    <scope>IDENTIFICATION</scope>
</reference>
<dbReference type="GO" id="GO:0003777">
    <property type="term" value="F:microtubule motor activity"/>
    <property type="evidence" value="ECO:0007669"/>
    <property type="project" value="InterPro"/>
</dbReference>
<dbReference type="Pfam" id="PF00225">
    <property type="entry name" value="Kinesin"/>
    <property type="match status" value="1"/>
</dbReference>
<comment type="subcellular location">
    <subcellularLocation>
        <location evidence="1">Cytoplasm</location>
    </subcellularLocation>
</comment>
<evidence type="ECO:0000313" key="10">
    <source>
        <dbReference type="RefSeq" id="XP_026192145.1"/>
    </source>
</evidence>
<evidence type="ECO:0000256" key="5">
    <source>
        <dbReference type="ARBA" id="ARBA00023054"/>
    </source>
</evidence>